<protein>
    <submittedName>
        <fullName evidence="6">Regulator of protease activity HflC, stomatin/prohibitin superfamily</fullName>
    </submittedName>
</protein>
<evidence type="ECO:0000313" key="6">
    <source>
        <dbReference type="EMBL" id="VFJ45345.1"/>
    </source>
</evidence>
<dbReference type="GO" id="GO:0016020">
    <property type="term" value="C:membrane"/>
    <property type="evidence" value="ECO:0007669"/>
    <property type="project" value="UniProtKB-SubCell"/>
</dbReference>
<organism evidence="6">
    <name type="scientific">Candidatus Kentrum sp. FW</name>
    <dbReference type="NCBI Taxonomy" id="2126338"/>
    <lineage>
        <taxon>Bacteria</taxon>
        <taxon>Pseudomonadati</taxon>
        <taxon>Pseudomonadota</taxon>
        <taxon>Gammaproteobacteria</taxon>
        <taxon>Candidatus Kentrum</taxon>
    </lineage>
</organism>
<comment type="subcellular location">
    <subcellularLocation>
        <location evidence="1">Membrane</location>
        <topology evidence="1">Single-pass membrane protein</topology>
    </subcellularLocation>
</comment>
<dbReference type="SMART" id="SM00244">
    <property type="entry name" value="PHB"/>
    <property type="match status" value="1"/>
</dbReference>
<feature type="transmembrane region" description="Helical" evidence="4">
    <location>
        <begin position="20"/>
        <end position="39"/>
    </location>
</feature>
<dbReference type="EMBL" id="CAADEW010000009">
    <property type="protein sequence ID" value="VFJ45345.1"/>
    <property type="molecule type" value="Genomic_DNA"/>
</dbReference>
<dbReference type="SUPFAM" id="SSF117892">
    <property type="entry name" value="Band 7/SPFH domain"/>
    <property type="match status" value="1"/>
</dbReference>
<dbReference type="Pfam" id="PF01145">
    <property type="entry name" value="Band_7"/>
    <property type="match status" value="1"/>
</dbReference>
<name>A0A450S115_9GAMM</name>
<reference evidence="6" key="1">
    <citation type="submission" date="2019-02" db="EMBL/GenBank/DDBJ databases">
        <authorList>
            <person name="Gruber-Vodicka R. H."/>
            <person name="Seah K. B. B."/>
        </authorList>
    </citation>
    <scope>NUCLEOTIDE SEQUENCE</scope>
    <source>
        <strain evidence="7">BECK_BZ106</strain>
        <strain evidence="6">BECK_BZ15</strain>
    </source>
</reference>
<feature type="region of interest" description="Disordered" evidence="3">
    <location>
        <begin position="312"/>
        <end position="378"/>
    </location>
</feature>
<dbReference type="PANTHER" id="PTHR23222:SF1">
    <property type="entry name" value="PROHIBITIN-2"/>
    <property type="match status" value="1"/>
</dbReference>
<proteinExistence type="predicted"/>
<evidence type="ECO:0000256" key="2">
    <source>
        <dbReference type="ARBA" id="ARBA00023136"/>
    </source>
</evidence>
<evidence type="ECO:0000313" key="7">
    <source>
        <dbReference type="EMBL" id="VFJ60890.1"/>
    </source>
</evidence>
<dbReference type="InterPro" id="IPR036013">
    <property type="entry name" value="Band_7/SPFH_dom_sf"/>
</dbReference>
<dbReference type="GO" id="GO:0008233">
    <property type="term" value="F:peptidase activity"/>
    <property type="evidence" value="ECO:0007669"/>
    <property type="project" value="UniProtKB-KW"/>
</dbReference>
<keyword evidence="2 4" id="KW-0472">Membrane</keyword>
<dbReference type="InterPro" id="IPR001107">
    <property type="entry name" value="Band_7"/>
</dbReference>
<keyword evidence="6" id="KW-0645">Protease</keyword>
<dbReference type="CDD" id="cd03401">
    <property type="entry name" value="SPFH_prohibitin"/>
    <property type="match status" value="1"/>
</dbReference>
<dbReference type="GO" id="GO:0006508">
    <property type="term" value="P:proteolysis"/>
    <property type="evidence" value="ECO:0007669"/>
    <property type="project" value="UniProtKB-KW"/>
</dbReference>
<keyword evidence="4" id="KW-0812">Transmembrane</keyword>
<keyword evidence="4" id="KW-1133">Transmembrane helix</keyword>
<dbReference type="AlphaFoldDB" id="A0A450S115"/>
<accession>A0A450S115</accession>
<evidence type="ECO:0000259" key="5">
    <source>
        <dbReference type="SMART" id="SM00244"/>
    </source>
</evidence>
<evidence type="ECO:0000256" key="1">
    <source>
        <dbReference type="ARBA" id="ARBA00004167"/>
    </source>
</evidence>
<dbReference type="InterPro" id="IPR000163">
    <property type="entry name" value="Prohibitin"/>
</dbReference>
<evidence type="ECO:0000256" key="3">
    <source>
        <dbReference type="SAM" id="MobiDB-lite"/>
    </source>
</evidence>
<dbReference type="Gene3D" id="3.30.479.30">
    <property type="entry name" value="Band 7 domain"/>
    <property type="match status" value="1"/>
</dbReference>
<dbReference type="EMBL" id="CAADFD010000061">
    <property type="protein sequence ID" value="VFJ60890.1"/>
    <property type="molecule type" value="Genomic_DNA"/>
</dbReference>
<feature type="domain" description="Band 7" evidence="5">
    <location>
        <begin position="41"/>
        <end position="203"/>
    </location>
</feature>
<gene>
    <name evidence="6" type="ORF">BECKFW1821A_GA0114235_100949</name>
    <name evidence="7" type="ORF">BECKFW1821B_GA0114236_10617</name>
</gene>
<sequence length="378" mass="40889">MDRTTVRAYTGKITAPFKKAAVPLLVTGLIALLIAAYTVKRVVYLVGPGEAGIHWSLFKGTEVDRVYGEGIRLFPPWDRFAIYNVRVQEIAPELHVLTKTGLRVHLKLSIRYRPQYSMLGVLHQQVGPEYVNTVVIPEVEAVLREIIGTMAAEEIYTTGRAVIIEAINQAIEQISQRYIDVDDVLIKRIILPESVAAAIREKIMEKHRIETKAFSIRKAKNEADRKRAEAAGIHDYLATIASAIPEDQILKWYGIKVTEQIATSNNAKVVIIGNGENGLPIILNAEAGIPANSTVKPTPATMAAGVSAGEPAALVSPSGKKLPVPGAMGSNDGRASGDDVRVAVEPAGQNTDDRRMAVNRSDPNAGTRPAAGSANPER</sequence>
<dbReference type="GO" id="GO:0007005">
    <property type="term" value="P:mitochondrion organization"/>
    <property type="evidence" value="ECO:0007669"/>
    <property type="project" value="TreeGrafter"/>
</dbReference>
<evidence type="ECO:0000256" key="4">
    <source>
        <dbReference type="SAM" id="Phobius"/>
    </source>
</evidence>
<dbReference type="PANTHER" id="PTHR23222">
    <property type="entry name" value="PROHIBITIN"/>
    <property type="match status" value="1"/>
</dbReference>
<keyword evidence="6" id="KW-0378">Hydrolase</keyword>